<dbReference type="InterPro" id="IPR036390">
    <property type="entry name" value="WH_DNA-bd_sf"/>
</dbReference>
<name>A0A1X0DEM0_9MYCO</name>
<organism evidence="1 2">
    <name type="scientific">Mycolicibacterium insubricum</name>
    <dbReference type="NCBI Taxonomy" id="444597"/>
    <lineage>
        <taxon>Bacteria</taxon>
        <taxon>Bacillati</taxon>
        <taxon>Actinomycetota</taxon>
        <taxon>Actinomycetes</taxon>
        <taxon>Mycobacteriales</taxon>
        <taxon>Mycobacteriaceae</taxon>
        <taxon>Mycolicibacterium</taxon>
    </lineage>
</organism>
<dbReference type="AlphaFoldDB" id="A0A1X0DEM0"/>
<reference evidence="1 2" key="1">
    <citation type="submission" date="2016-12" db="EMBL/GenBank/DDBJ databases">
        <title>The new phylogeny of genus Mycobacterium.</title>
        <authorList>
            <person name="Tortoli E."/>
            <person name="Trovato A."/>
            <person name="Cirillo D.M."/>
        </authorList>
    </citation>
    <scope>NUCLEOTIDE SEQUENCE [LARGE SCALE GENOMIC DNA]</scope>
    <source>
        <strain evidence="1 2">DSM 45130</strain>
    </source>
</reference>
<comment type="caution">
    <text evidence="1">The sequence shown here is derived from an EMBL/GenBank/DDBJ whole genome shotgun (WGS) entry which is preliminary data.</text>
</comment>
<evidence type="ECO:0000313" key="1">
    <source>
        <dbReference type="EMBL" id="ORA70846.1"/>
    </source>
</evidence>
<evidence type="ECO:0008006" key="3">
    <source>
        <dbReference type="Google" id="ProtNLM"/>
    </source>
</evidence>
<dbReference type="Gene3D" id="1.10.10.10">
    <property type="entry name" value="Winged helix-like DNA-binding domain superfamily/Winged helix DNA-binding domain"/>
    <property type="match status" value="1"/>
</dbReference>
<accession>A0A1X0DEM0</accession>
<gene>
    <name evidence="1" type="ORF">BST26_10015</name>
</gene>
<dbReference type="Proteomes" id="UP000192801">
    <property type="component" value="Unassembled WGS sequence"/>
</dbReference>
<proteinExistence type="predicted"/>
<dbReference type="SUPFAM" id="SSF46785">
    <property type="entry name" value="Winged helix' DNA-binding domain"/>
    <property type="match status" value="1"/>
</dbReference>
<evidence type="ECO:0000313" key="2">
    <source>
        <dbReference type="Proteomes" id="UP000192801"/>
    </source>
</evidence>
<dbReference type="EMBL" id="MVHS01000018">
    <property type="protein sequence ID" value="ORA70846.1"/>
    <property type="molecule type" value="Genomic_DNA"/>
</dbReference>
<dbReference type="InterPro" id="IPR036388">
    <property type="entry name" value="WH-like_DNA-bd_sf"/>
</dbReference>
<protein>
    <recommendedName>
        <fullName evidence="3">MarR family transcriptional regulator</fullName>
    </recommendedName>
</protein>
<sequence>MDPLIASREPLAVCATLAYVGQLGDDLLARTLGISTYDVSRVSAELVRAQYIYVQPDGPGWWLGLTPAGRAAYRRHLRALGA</sequence>
<keyword evidence="2" id="KW-1185">Reference proteome</keyword>